<dbReference type="Gene3D" id="3.40.50.1820">
    <property type="entry name" value="alpha/beta hydrolase"/>
    <property type="match status" value="1"/>
</dbReference>
<comment type="caution">
    <text evidence="3">The sequence shown here is derived from an EMBL/GenBank/DDBJ whole genome shotgun (WGS) entry which is preliminary data.</text>
</comment>
<evidence type="ECO:0000313" key="3">
    <source>
        <dbReference type="EMBL" id="OAQ90526.1"/>
    </source>
</evidence>
<reference evidence="2 7" key="5">
    <citation type="journal article" date="2024" name="Microbiol. Resour. Announc.">
        <title>Genome annotations for the ascomycete fungi Trichoderma harzianum, Trichoderma aggressivum, and Purpureocillium lilacinum.</title>
        <authorList>
            <person name="Beijen E.P.W."/>
            <person name="Ohm R.A."/>
        </authorList>
    </citation>
    <scope>NUCLEOTIDE SEQUENCE [LARGE SCALE GENOMIC DNA]</scope>
    <source>
        <strain evidence="2 7">CBS 150709</strain>
    </source>
</reference>
<gene>
    <name evidence="4" type="ORF">PCL_01840</name>
    <name evidence="2" type="ORF">Purlil1_410</name>
    <name evidence="3" type="ORF">VFPFJ_04686</name>
</gene>
<evidence type="ECO:0000313" key="6">
    <source>
        <dbReference type="Proteomes" id="UP000245956"/>
    </source>
</evidence>
<dbReference type="EMBL" id="JAWRVI010000001">
    <property type="protein sequence ID" value="KAK4095614.1"/>
    <property type="molecule type" value="Genomic_DNA"/>
</dbReference>
<reference evidence="3 5" key="3">
    <citation type="submission" date="2016-02" db="EMBL/GenBank/DDBJ databases">
        <title>Biosynthesis of antibiotic leucinostatins and their inhibition on Phytophthora in bio-control Purpureocillium lilacinum.</title>
        <authorList>
            <person name="Wang G."/>
            <person name="Liu Z."/>
            <person name="Lin R."/>
            <person name="Li E."/>
            <person name="Mao Z."/>
            <person name="Ling J."/>
            <person name="Yin W."/>
            <person name="Xie B."/>
        </authorList>
    </citation>
    <scope>NUCLEOTIDE SEQUENCE [LARGE SCALE GENOMIC DNA]</scope>
    <source>
        <strain evidence="3">PLFJ-1</strain>
    </source>
</reference>
<dbReference type="EMBL" id="LSBI01000004">
    <property type="protein sequence ID" value="OAQ90526.1"/>
    <property type="molecule type" value="Genomic_DNA"/>
</dbReference>
<feature type="domain" description="AB hydrolase-1" evidence="1">
    <location>
        <begin position="63"/>
        <end position="318"/>
    </location>
</feature>
<accession>A0A179HJ99</accession>
<evidence type="ECO:0000313" key="4">
    <source>
        <dbReference type="EMBL" id="PWI68751.1"/>
    </source>
</evidence>
<reference evidence="4" key="1">
    <citation type="submission" date="2015-05" db="EMBL/GenBank/DDBJ databases">
        <authorList>
            <person name="Wang D.B."/>
            <person name="Wang M."/>
        </authorList>
    </citation>
    <scope>NUCLEOTIDE SEQUENCE</scope>
    <source>
        <strain evidence="4">36-1</strain>
    </source>
</reference>
<evidence type="ECO:0000313" key="2">
    <source>
        <dbReference type="EMBL" id="KAK4095614.1"/>
    </source>
</evidence>
<protein>
    <submittedName>
        <fullName evidence="3">Transcriptional family alpha beta fold family protein</fullName>
    </submittedName>
</protein>
<dbReference type="AlphaFoldDB" id="A0A179HJ99"/>
<dbReference type="Pfam" id="PF12697">
    <property type="entry name" value="Abhydrolase_6"/>
    <property type="match status" value="1"/>
</dbReference>
<organism evidence="3 5">
    <name type="scientific">Purpureocillium lilacinum</name>
    <name type="common">Paecilomyces lilacinus</name>
    <dbReference type="NCBI Taxonomy" id="33203"/>
    <lineage>
        <taxon>Eukaryota</taxon>
        <taxon>Fungi</taxon>
        <taxon>Dikarya</taxon>
        <taxon>Ascomycota</taxon>
        <taxon>Pezizomycotina</taxon>
        <taxon>Sordariomycetes</taxon>
        <taxon>Hypocreomycetidae</taxon>
        <taxon>Hypocreales</taxon>
        <taxon>Ophiocordycipitaceae</taxon>
        <taxon>Purpureocillium</taxon>
    </lineage>
</organism>
<sequence>MPPSTPYDAQRGDEEHVLDLGGGRQVAFAHNGPPASRTVVLFFSGLMSVGTARDVPEPCRDLGVHWISPTLPGMGRSSARAPGESYHTALARDMTALLAHLYPKGDFDTLYVAGGSYGTVQAQMLFGAPYDAFPAGRKIAGCMLLAGFSPFKYHAGHAKSLNWQTWVSVGPPSQLVPFHLLQRLTSSFLAAKFRTLDGAKDFLNQTLFARMQPDERATFATWLNRKGLTEEKFITRLAKGAVNCCQTWDGFIEVSDVIHSDWGFNPATLDADHASKPVLVVGSEEDHVGGSTNDWLAANYKNATLKMIPGGHISSLFYMDEIWQAMIELSREATK</sequence>
<evidence type="ECO:0000259" key="1">
    <source>
        <dbReference type="Pfam" id="PF12697"/>
    </source>
</evidence>
<keyword evidence="7" id="KW-1185">Reference proteome</keyword>
<name>A0A179HJ99_PURLI</name>
<dbReference type="Proteomes" id="UP000078340">
    <property type="component" value="Unassembled WGS sequence"/>
</dbReference>
<dbReference type="Proteomes" id="UP000245956">
    <property type="component" value="Unassembled WGS sequence"/>
</dbReference>
<dbReference type="InterPro" id="IPR000073">
    <property type="entry name" value="AB_hydrolase_1"/>
</dbReference>
<dbReference type="EMBL" id="LCWV01000014">
    <property type="protein sequence ID" value="PWI68751.1"/>
    <property type="molecule type" value="Genomic_DNA"/>
</dbReference>
<reference evidence="4 6" key="2">
    <citation type="journal article" date="2016" name="Front. Microbiol.">
        <title>Genome and transcriptome sequences reveal the specific parasitism of the nematophagous Purpureocillium lilacinum 36-1.</title>
        <authorList>
            <person name="Xie J."/>
            <person name="Li S."/>
            <person name="Mo C."/>
            <person name="Xiao X."/>
            <person name="Peng D."/>
            <person name="Wang G."/>
            <person name="Xiao Y."/>
        </authorList>
    </citation>
    <scope>NUCLEOTIDE SEQUENCE [LARGE SCALE GENOMIC DNA]</scope>
    <source>
        <strain evidence="4 6">36-1</strain>
    </source>
</reference>
<evidence type="ECO:0000313" key="5">
    <source>
        <dbReference type="Proteomes" id="UP000078340"/>
    </source>
</evidence>
<reference evidence="2" key="4">
    <citation type="submission" date="2023-11" db="EMBL/GenBank/DDBJ databases">
        <authorList>
            <person name="Beijen E."/>
            <person name="Ohm R.A."/>
        </authorList>
    </citation>
    <scope>NUCLEOTIDE SEQUENCE</scope>
    <source>
        <strain evidence="2">CBS 150709</strain>
    </source>
</reference>
<dbReference type="InterPro" id="IPR029058">
    <property type="entry name" value="AB_hydrolase_fold"/>
</dbReference>
<evidence type="ECO:0000313" key="7">
    <source>
        <dbReference type="Proteomes" id="UP001287286"/>
    </source>
</evidence>
<proteinExistence type="predicted"/>
<dbReference type="OMA" id="WDGFMEV"/>
<dbReference type="SUPFAM" id="SSF53474">
    <property type="entry name" value="alpha/beta-Hydrolases"/>
    <property type="match status" value="1"/>
</dbReference>
<dbReference type="Proteomes" id="UP001287286">
    <property type="component" value="Unassembled WGS sequence"/>
</dbReference>